<sequence length="204" mass="23653">MTFPIRHAPWNKGKLVGQKLPLKLEQIWAIRIRLEIAENVRELAMFNMAIDCKLRSCDMVKLLVRDIARNGEVLDRAQVIQQKTNQPVRFEITKKTRESVEAWIKYRGLSGMDFLWPSRIRRSEHITTHQYARIVKKWIGSIGLDPSVYATHSMRRSKATLIYKQTKNLRAVQLLLGHTNMASTVRYLGVEVEDALEIAESIEI</sequence>
<dbReference type="GO" id="GO:0003677">
    <property type="term" value="F:DNA binding"/>
    <property type="evidence" value="ECO:0007669"/>
    <property type="project" value="InterPro"/>
</dbReference>
<feature type="domain" description="Tyr recombinase" evidence="2">
    <location>
        <begin position="19"/>
        <end position="200"/>
    </location>
</feature>
<evidence type="ECO:0000259" key="2">
    <source>
        <dbReference type="PROSITE" id="PS51898"/>
    </source>
</evidence>
<gene>
    <name evidence="3" type="ORF">LCGC14_0321690</name>
</gene>
<keyword evidence="1" id="KW-0233">DNA recombination</keyword>
<dbReference type="PANTHER" id="PTHR30349:SF82">
    <property type="entry name" value="INTEGRASE_RECOMBINASE YOEC-RELATED"/>
    <property type="match status" value="1"/>
</dbReference>
<name>A0A0F9TIW8_9ZZZZ</name>
<dbReference type="PANTHER" id="PTHR30349">
    <property type="entry name" value="PHAGE INTEGRASE-RELATED"/>
    <property type="match status" value="1"/>
</dbReference>
<evidence type="ECO:0000313" key="3">
    <source>
        <dbReference type="EMBL" id="KKN81215.1"/>
    </source>
</evidence>
<reference evidence="3" key="1">
    <citation type="journal article" date="2015" name="Nature">
        <title>Complex archaea that bridge the gap between prokaryotes and eukaryotes.</title>
        <authorList>
            <person name="Spang A."/>
            <person name="Saw J.H."/>
            <person name="Jorgensen S.L."/>
            <person name="Zaremba-Niedzwiedzka K."/>
            <person name="Martijn J."/>
            <person name="Lind A.E."/>
            <person name="van Eijk R."/>
            <person name="Schleper C."/>
            <person name="Guy L."/>
            <person name="Ettema T.J."/>
        </authorList>
    </citation>
    <scope>NUCLEOTIDE SEQUENCE</scope>
</reference>
<dbReference type="InterPro" id="IPR013762">
    <property type="entry name" value="Integrase-like_cat_sf"/>
</dbReference>
<dbReference type="Pfam" id="PF00589">
    <property type="entry name" value="Phage_integrase"/>
    <property type="match status" value="1"/>
</dbReference>
<dbReference type="InterPro" id="IPR011010">
    <property type="entry name" value="DNA_brk_join_enz"/>
</dbReference>
<dbReference type="GO" id="GO:0006310">
    <property type="term" value="P:DNA recombination"/>
    <property type="evidence" value="ECO:0007669"/>
    <property type="project" value="UniProtKB-KW"/>
</dbReference>
<dbReference type="InterPro" id="IPR002104">
    <property type="entry name" value="Integrase_catalytic"/>
</dbReference>
<dbReference type="GO" id="GO:0015074">
    <property type="term" value="P:DNA integration"/>
    <property type="evidence" value="ECO:0007669"/>
    <property type="project" value="InterPro"/>
</dbReference>
<dbReference type="EMBL" id="LAZR01000218">
    <property type="protein sequence ID" value="KKN81215.1"/>
    <property type="molecule type" value="Genomic_DNA"/>
</dbReference>
<evidence type="ECO:0000256" key="1">
    <source>
        <dbReference type="ARBA" id="ARBA00023172"/>
    </source>
</evidence>
<dbReference type="Gene3D" id="1.10.443.10">
    <property type="entry name" value="Intergrase catalytic core"/>
    <property type="match status" value="1"/>
</dbReference>
<accession>A0A0F9TIW8</accession>
<proteinExistence type="predicted"/>
<protein>
    <recommendedName>
        <fullName evidence="2">Tyr recombinase domain-containing protein</fullName>
    </recommendedName>
</protein>
<comment type="caution">
    <text evidence="3">The sequence shown here is derived from an EMBL/GenBank/DDBJ whole genome shotgun (WGS) entry which is preliminary data.</text>
</comment>
<dbReference type="PROSITE" id="PS51898">
    <property type="entry name" value="TYR_RECOMBINASE"/>
    <property type="match status" value="1"/>
</dbReference>
<dbReference type="InterPro" id="IPR050090">
    <property type="entry name" value="Tyrosine_recombinase_XerCD"/>
</dbReference>
<organism evidence="3">
    <name type="scientific">marine sediment metagenome</name>
    <dbReference type="NCBI Taxonomy" id="412755"/>
    <lineage>
        <taxon>unclassified sequences</taxon>
        <taxon>metagenomes</taxon>
        <taxon>ecological metagenomes</taxon>
    </lineage>
</organism>
<dbReference type="SUPFAM" id="SSF56349">
    <property type="entry name" value="DNA breaking-rejoining enzymes"/>
    <property type="match status" value="1"/>
</dbReference>
<dbReference type="AlphaFoldDB" id="A0A0F9TIW8"/>